<accession>A0ABX8NBR1</accession>
<reference evidence="1" key="1">
    <citation type="journal article" date="2021" name="Microorganisms">
        <title>The Ever-Expanding Pseudomonas Genus: Description of 43 New Species and Partition of the Pseudomonas putida Group.</title>
        <authorList>
            <person name="Girard L."/>
            <person name="Lood C."/>
            <person name="Hofte M."/>
            <person name="Vandamme P."/>
            <person name="Rokni-Zadeh H."/>
            <person name="van Noort V."/>
            <person name="Lavigne R."/>
            <person name="De Mot R."/>
        </authorList>
    </citation>
    <scope>NUCLEOTIDE SEQUENCE</scope>
    <source>
        <strain evidence="1">COW40</strain>
    </source>
</reference>
<dbReference type="InterPro" id="IPR024400">
    <property type="entry name" value="DUF2635"/>
</dbReference>
<organism evidence="1 2">
    <name type="scientific">Pseudomonas fakonensis</name>
    <dbReference type="NCBI Taxonomy" id="2842355"/>
    <lineage>
        <taxon>Bacteria</taxon>
        <taxon>Pseudomonadati</taxon>
        <taxon>Pseudomonadota</taxon>
        <taxon>Gammaproteobacteria</taxon>
        <taxon>Pseudomonadales</taxon>
        <taxon>Pseudomonadaceae</taxon>
        <taxon>Pseudomonas</taxon>
    </lineage>
</organism>
<dbReference type="Proteomes" id="UP001046350">
    <property type="component" value="Chromosome"/>
</dbReference>
<proteinExistence type="predicted"/>
<name>A0ABX8NBR1_9PSED</name>
<keyword evidence="2" id="KW-1185">Reference proteome</keyword>
<sequence>MKTIKVKPAPGRACPMPEKGGALLPVAGDDVPHNAYWQRRLDAEDVVRVEPKKATKEVKV</sequence>
<dbReference type="EMBL" id="CP077076">
    <property type="protein sequence ID" value="QXH53201.1"/>
    <property type="molecule type" value="Genomic_DNA"/>
</dbReference>
<dbReference type="Pfam" id="PF10948">
    <property type="entry name" value="DUF2635"/>
    <property type="match status" value="1"/>
</dbReference>
<gene>
    <name evidence="1" type="ORF">KSS94_08825</name>
</gene>
<evidence type="ECO:0000313" key="1">
    <source>
        <dbReference type="EMBL" id="QXH53201.1"/>
    </source>
</evidence>
<evidence type="ECO:0000313" key="2">
    <source>
        <dbReference type="Proteomes" id="UP001046350"/>
    </source>
</evidence>
<protein>
    <submittedName>
        <fullName evidence="1">DUF2635 domain-containing protein</fullName>
    </submittedName>
</protein>
<dbReference type="RefSeq" id="WP_217842610.1">
    <property type="nucleotide sequence ID" value="NZ_CP077076.1"/>
</dbReference>